<dbReference type="Proteomes" id="UP001420932">
    <property type="component" value="Unassembled WGS sequence"/>
</dbReference>
<evidence type="ECO:0000313" key="5">
    <source>
        <dbReference type="Proteomes" id="UP001420932"/>
    </source>
</evidence>
<evidence type="ECO:0000256" key="3">
    <source>
        <dbReference type="SAM" id="MobiDB-lite"/>
    </source>
</evidence>
<dbReference type="InterPro" id="IPR013126">
    <property type="entry name" value="Hsp_70_fam"/>
</dbReference>
<keyword evidence="2" id="KW-0067">ATP-binding</keyword>
<sequence length="354" mass="39898">MERRQISAVTAGGPIRLDVLHLEAWTNHLTDNNVQLFLFIDTHATHILRHIQFGKTVTPNKSNPNHSPNKIATWRQILRDDSVETRASTLRLKVTFITMFSSCQWRELGRRAWPTIVKAWDVGAGRHIHRAGLLLDVVALCPKSEEVSSLESFSKITRWRECTTTYMIMRGASNFKSLIIRVVVCRIANKTFQPVETRHISVSVAAANQNSPRVSASAAEQSPRGSDTVDVPHDPQLRYKEDKGTTHLPAIHGGLLKPDVVEGTDDERVWSLPCWDLTETSKRDDGIDLLKDNQALQRLTGIAEKAKMDLSSLTQSNIRRGPQLVFFGVGTHGWFSLMEHTAVLVDEMMTFYQD</sequence>
<evidence type="ECO:0000256" key="1">
    <source>
        <dbReference type="ARBA" id="ARBA00022741"/>
    </source>
</evidence>
<reference evidence="4 5" key="1">
    <citation type="submission" date="2024-01" db="EMBL/GenBank/DDBJ databases">
        <title>Genome assemblies of Stephania.</title>
        <authorList>
            <person name="Yang L."/>
        </authorList>
    </citation>
    <scope>NUCLEOTIDE SEQUENCE [LARGE SCALE GENOMIC DNA]</scope>
    <source>
        <strain evidence="4">YNDBR</strain>
        <tissue evidence="4">Leaf</tissue>
    </source>
</reference>
<protein>
    <submittedName>
        <fullName evidence="4">Uncharacterized protein</fullName>
    </submittedName>
</protein>
<dbReference type="EMBL" id="JBBNAF010000057">
    <property type="protein sequence ID" value="KAK9081078.1"/>
    <property type="molecule type" value="Genomic_DNA"/>
</dbReference>
<name>A0AAP0DXD1_9MAGN</name>
<feature type="region of interest" description="Disordered" evidence="3">
    <location>
        <begin position="211"/>
        <end position="234"/>
    </location>
</feature>
<dbReference type="GO" id="GO:0005524">
    <property type="term" value="F:ATP binding"/>
    <property type="evidence" value="ECO:0007669"/>
    <property type="project" value="UniProtKB-KW"/>
</dbReference>
<dbReference type="Gene3D" id="3.90.640.10">
    <property type="entry name" value="Actin, Chain A, domain 4"/>
    <property type="match status" value="1"/>
</dbReference>
<dbReference type="GO" id="GO:0140662">
    <property type="term" value="F:ATP-dependent protein folding chaperone"/>
    <property type="evidence" value="ECO:0007669"/>
    <property type="project" value="InterPro"/>
</dbReference>
<evidence type="ECO:0000256" key="2">
    <source>
        <dbReference type="ARBA" id="ARBA00022840"/>
    </source>
</evidence>
<evidence type="ECO:0000313" key="4">
    <source>
        <dbReference type="EMBL" id="KAK9081078.1"/>
    </source>
</evidence>
<organism evidence="4 5">
    <name type="scientific">Stephania yunnanensis</name>
    <dbReference type="NCBI Taxonomy" id="152371"/>
    <lineage>
        <taxon>Eukaryota</taxon>
        <taxon>Viridiplantae</taxon>
        <taxon>Streptophyta</taxon>
        <taxon>Embryophyta</taxon>
        <taxon>Tracheophyta</taxon>
        <taxon>Spermatophyta</taxon>
        <taxon>Magnoliopsida</taxon>
        <taxon>Ranunculales</taxon>
        <taxon>Menispermaceae</taxon>
        <taxon>Menispermoideae</taxon>
        <taxon>Cissampelideae</taxon>
        <taxon>Stephania</taxon>
    </lineage>
</organism>
<dbReference type="AlphaFoldDB" id="A0AAP0DXD1"/>
<gene>
    <name evidence="4" type="ORF">Syun_031250</name>
</gene>
<keyword evidence="5" id="KW-1185">Reference proteome</keyword>
<accession>A0AAP0DXD1</accession>
<comment type="caution">
    <text evidence="4">The sequence shown here is derived from an EMBL/GenBank/DDBJ whole genome shotgun (WGS) entry which is preliminary data.</text>
</comment>
<feature type="compositionally biased region" description="Polar residues" evidence="3">
    <location>
        <begin position="211"/>
        <end position="225"/>
    </location>
</feature>
<dbReference type="Pfam" id="PF00012">
    <property type="entry name" value="HSP70"/>
    <property type="match status" value="1"/>
</dbReference>
<proteinExistence type="predicted"/>
<keyword evidence="1" id="KW-0547">Nucleotide-binding</keyword>